<evidence type="ECO:0000256" key="1">
    <source>
        <dbReference type="SAM" id="Coils"/>
    </source>
</evidence>
<reference evidence="3" key="1">
    <citation type="submission" date="2020-09" db="EMBL/GenBank/DDBJ databases">
        <authorList>
            <person name="Kikuchi T."/>
        </authorList>
    </citation>
    <scope>NUCLEOTIDE SEQUENCE</scope>
    <source>
        <strain evidence="3">SH1</strain>
    </source>
</reference>
<accession>A0A811JRS9</accession>
<evidence type="ECO:0000256" key="2">
    <source>
        <dbReference type="SAM" id="MobiDB-lite"/>
    </source>
</evidence>
<evidence type="ECO:0000313" key="3">
    <source>
        <dbReference type="EMBL" id="CAD5205975.1"/>
    </source>
</evidence>
<proteinExistence type="predicted"/>
<dbReference type="Proteomes" id="UP000614601">
    <property type="component" value="Unassembled WGS sequence"/>
</dbReference>
<keyword evidence="4" id="KW-1185">Reference proteome</keyword>
<dbReference type="AlphaFoldDB" id="A0A811JRS9"/>
<dbReference type="EMBL" id="CAJFCW020000001">
    <property type="protein sequence ID" value="CAG9080027.1"/>
    <property type="molecule type" value="Genomic_DNA"/>
</dbReference>
<dbReference type="Proteomes" id="UP000783686">
    <property type="component" value="Unassembled WGS sequence"/>
</dbReference>
<feature type="compositionally biased region" description="Basic and acidic residues" evidence="2">
    <location>
        <begin position="13"/>
        <end position="25"/>
    </location>
</feature>
<feature type="region of interest" description="Disordered" evidence="2">
    <location>
        <begin position="1"/>
        <end position="28"/>
    </location>
</feature>
<organism evidence="3 4">
    <name type="scientific">Bursaphelenchus okinawaensis</name>
    <dbReference type="NCBI Taxonomy" id="465554"/>
    <lineage>
        <taxon>Eukaryota</taxon>
        <taxon>Metazoa</taxon>
        <taxon>Ecdysozoa</taxon>
        <taxon>Nematoda</taxon>
        <taxon>Chromadorea</taxon>
        <taxon>Rhabditida</taxon>
        <taxon>Tylenchina</taxon>
        <taxon>Tylenchomorpha</taxon>
        <taxon>Aphelenchoidea</taxon>
        <taxon>Aphelenchoididae</taxon>
        <taxon>Bursaphelenchus</taxon>
    </lineage>
</organism>
<protein>
    <submittedName>
        <fullName evidence="3">Uncharacterized protein</fullName>
    </submittedName>
</protein>
<keyword evidence="1" id="KW-0175">Coiled coil</keyword>
<name>A0A811JRS9_9BILA</name>
<gene>
    <name evidence="3" type="ORF">BOKJ2_LOCUS659</name>
</gene>
<comment type="caution">
    <text evidence="3">The sequence shown here is derived from an EMBL/GenBank/DDBJ whole genome shotgun (WGS) entry which is preliminary data.</text>
</comment>
<dbReference type="EMBL" id="CAJFDH010000001">
    <property type="protein sequence ID" value="CAD5205975.1"/>
    <property type="molecule type" value="Genomic_DNA"/>
</dbReference>
<feature type="coiled-coil region" evidence="1">
    <location>
        <begin position="117"/>
        <end position="144"/>
    </location>
</feature>
<evidence type="ECO:0000313" key="4">
    <source>
        <dbReference type="Proteomes" id="UP000614601"/>
    </source>
</evidence>
<sequence length="161" mass="18252">MGKEDVTEAEFPDGQKEEGKSERTRKVGQMDFRLNNLAKAREAKRKQRLKMEKLSDCKRRSLVQSKAVAGSIEHEEQLNVEDDRSVGKMDNQLDEPVASTSALPLIPQSIKMPCDLLKEKDITIQELQAEIKKLKKKNTELTRLLALCSPQKSFVGMVQKV</sequence>